<evidence type="ECO:0000313" key="14">
    <source>
        <dbReference type="Proteomes" id="UP000192599"/>
    </source>
</evidence>
<dbReference type="EMBL" id="LNTC01000012">
    <property type="protein sequence ID" value="OQR42055.1"/>
    <property type="molecule type" value="Genomic_DNA"/>
</dbReference>
<dbReference type="Proteomes" id="UP000192599">
    <property type="component" value="Unassembled WGS sequence"/>
</dbReference>
<dbReference type="GO" id="GO:0042773">
    <property type="term" value="P:ATP synthesis coupled electron transport"/>
    <property type="evidence" value="ECO:0007669"/>
    <property type="project" value="InterPro"/>
</dbReference>
<feature type="transmembrane region" description="Helical" evidence="10">
    <location>
        <begin position="37"/>
        <end position="54"/>
    </location>
</feature>
<evidence type="ECO:0000256" key="7">
    <source>
        <dbReference type="ARBA" id="ARBA00022967"/>
    </source>
</evidence>
<dbReference type="AlphaFoldDB" id="A0A1V9VDB5"/>
<keyword evidence="10" id="KW-0520">NAD</keyword>
<keyword evidence="10" id="KW-0830">Ubiquinone</keyword>
<keyword evidence="7 10" id="KW-1278">Translocase</keyword>
<dbReference type="GO" id="GO:0050136">
    <property type="term" value="F:NADH dehydrogenase (quinone) (non-electrogenic) activity"/>
    <property type="evidence" value="ECO:0007669"/>
    <property type="project" value="UniProtKB-UniRule"/>
</dbReference>
<keyword evidence="9 10" id="KW-0472">Membrane</keyword>
<keyword evidence="10" id="KW-1003">Cell membrane</keyword>
<comment type="function">
    <text evidence="1 10">NDH-1 shuttles electrons from NADH, via FMN and iron-sulfur (Fe-S) centers, to quinones in the respiratory chain. The immediate electron acceptor for the enzyme in this species is believed to be ubiquinone. Couples the redox reaction to proton translocation (for every two electrons transferred, four hydrogen ions are translocated across the cytoplasmic membrane), and thus conserves the redox energy in a proton gradient.</text>
</comment>
<dbReference type="Pfam" id="PF00420">
    <property type="entry name" value="Oxidored_q2"/>
    <property type="match status" value="1"/>
</dbReference>
<dbReference type="HAMAP" id="MF_01456">
    <property type="entry name" value="NDH1_NuoK"/>
    <property type="match status" value="1"/>
</dbReference>
<dbReference type="Gene3D" id="1.10.287.3510">
    <property type="match status" value="1"/>
</dbReference>
<name>A0A1V9VDB5_9BACT</name>
<evidence type="ECO:0000256" key="5">
    <source>
        <dbReference type="ARBA" id="ARBA00022692"/>
    </source>
</evidence>
<gene>
    <name evidence="10 13" type="primary">nuoK</name>
    <name evidence="11" type="ORF">AS859_01935</name>
    <name evidence="12" type="ORF">CJ668_03610</name>
    <name evidence="13" type="ORF">NGX11_08670</name>
</gene>
<dbReference type="Proteomes" id="UP001164100">
    <property type="component" value="Chromosome"/>
</dbReference>
<sequence>MISLTSYAFVSMILFSIGAIGVIARRNIFVIYMSLELMLNAINLFLVTFARYHFNVDPQIVSIMVISIAAAEAAIFLSIVILLFRSKKSLDTDLFTSLSQGEKR</sequence>
<dbReference type="PANTHER" id="PTHR11434">
    <property type="entry name" value="NADH-UBIQUINONE OXIDOREDUCTASE SUBUNIT ND4L"/>
    <property type="match status" value="1"/>
</dbReference>
<keyword evidence="13" id="KW-0560">Oxidoreductase</keyword>
<evidence type="ECO:0000313" key="13">
    <source>
        <dbReference type="EMBL" id="UYF42963.1"/>
    </source>
</evidence>
<keyword evidence="5 10" id="KW-0812">Transmembrane</keyword>
<evidence type="ECO:0000256" key="2">
    <source>
        <dbReference type="ARBA" id="ARBA00004141"/>
    </source>
</evidence>
<keyword evidence="8 10" id="KW-1133">Transmembrane helix</keyword>
<evidence type="ECO:0000256" key="10">
    <source>
        <dbReference type="HAMAP-Rule" id="MF_01456"/>
    </source>
</evidence>
<dbReference type="InterPro" id="IPR039428">
    <property type="entry name" value="NUOK/Mnh_C1-like"/>
</dbReference>
<evidence type="ECO:0000256" key="4">
    <source>
        <dbReference type="ARBA" id="ARBA00022448"/>
    </source>
</evidence>
<dbReference type="NCBIfam" id="NF004320">
    <property type="entry name" value="PRK05715.1-2"/>
    <property type="match status" value="1"/>
</dbReference>
<evidence type="ECO:0000313" key="12">
    <source>
        <dbReference type="EMBL" id="PRN01116.1"/>
    </source>
</evidence>
<reference evidence="13" key="3">
    <citation type="journal article" date="2022" name="Front. Microbiol.">
        <title>Species classification and novel plasmid identifications in Arcobacter cryaerophilus and Arcobacter cryaerophilus-like organisms.</title>
        <authorList>
            <person name="Zhou G."/>
            <person name="Wang M."/>
            <person name="Wang H."/>
            <person name="Chen X."/>
            <person name="Gu Y."/>
            <person name="Shao Z."/>
            <person name="Zhang J."/>
            <person name="Zhang M."/>
        </authorList>
    </citation>
    <scope>NUCLEOTIDE SEQUENCE</scope>
    <source>
        <strain evidence="13">ICDCAC48</strain>
    </source>
</reference>
<evidence type="ECO:0000256" key="3">
    <source>
        <dbReference type="ARBA" id="ARBA00010519"/>
    </source>
</evidence>
<reference evidence="11 14" key="1">
    <citation type="submission" date="2017-04" db="EMBL/GenBank/DDBJ databases">
        <title>Accumulation and expression of multiple antibiotic resistance genes in Arcobacter cryaerophilus that thrives in sewage.</title>
        <authorList>
            <person name="Millar J.A."/>
            <person name="Raghavan R."/>
        </authorList>
    </citation>
    <scope>NUCLEOTIDE SEQUENCE [LARGE SCALE GENOMIC DNA]</scope>
    <source>
        <strain evidence="11 14">AZT-1</strain>
    </source>
</reference>
<evidence type="ECO:0000313" key="11">
    <source>
        <dbReference type="EMBL" id="OQR42055.1"/>
    </source>
</evidence>
<dbReference type="EMBL" id="CP099556">
    <property type="protein sequence ID" value="UYF42963.1"/>
    <property type="molecule type" value="Genomic_DNA"/>
</dbReference>
<organism evidence="11 14">
    <name type="scientific">Aliarcobacter cryaerophilus</name>
    <dbReference type="NCBI Taxonomy" id="28198"/>
    <lineage>
        <taxon>Bacteria</taxon>
        <taxon>Pseudomonadati</taxon>
        <taxon>Campylobacterota</taxon>
        <taxon>Epsilonproteobacteria</taxon>
        <taxon>Campylobacterales</taxon>
        <taxon>Arcobacteraceae</taxon>
        <taxon>Aliarcobacter</taxon>
    </lineage>
</organism>
<feature type="transmembrane region" description="Helical" evidence="10">
    <location>
        <begin position="6"/>
        <end position="25"/>
    </location>
</feature>
<dbReference type="FunFam" id="1.10.287.3510:FF:000001">
    <property type="entry name" value="NADH-quinone oxidoreductase subunit K"/>
    <property type="match status" value="1"/>
</dbReference>
<dbReference type="EMBL" id="NXGD01000003">
    <property type="protein sequence ID" value="PRN01116.1"/>
    <property type="molecule type" value="Genomic_DNA"/>
</dbReference>
<evidence type="ECO:0000256" key="6">
    <source>
        <dbReference type="ARBA" id="ARBA00022719"/>
    </source>
</evidence>
<comment type="similarity">
    <text evidence="3 10">Belongs to the complex I subunit 4L family.</text>
</comment>
<dbReference type="EC" id="7.1.1.-" evidence="10"/>
<comment type="catalytic activity">
    <reaction evidence="10">
        <text>a quinone + NADH + 5 H(+)(in) = a quinol + NAD(+) + 4 H(+)(out)</text>
        <dbReference type="Rhea" id="RHEA:57888"/>
        <dbReference type="ChEBI" id="CHEBI:15378"/>
        <dbReference type="ChEBI" id="CHEBI:24646"/>
        <dbReference type="ChEBI" id="CHEBI:57540"/>
        <dbReference type="ChEBI" id="CHEBI:57945"/>
        <dbReference type="ChEBI" id="CHEBI:132124"/>
    </reaction>
</comment>
<dbReference type="RefSeq" id="WP_066157782.1">
    <property type="nucleotide sequence ID" value="NZ_CP026655.1"/>
</dbReference>
<dbReference type="GO" id="GO:0030964">
    <property type="term" value="C:NADH dehydrogenase complex"/>
    <property type="evidence" value="ECO:0007669"/>
    <property type="project" value="TreeGrafter"/>
</dbReference>
<dbReference type="Proteomes" id="UP000238811">
    <property type="component" value="Unassembled WGS sequence"/>
</dbReference>
<feature type="transmembrane region" description="Helical" evidence="10">
    <location>
        <begin position="60"/>
        <end position="84"/>
    </location>
</feature>
<accession>A0A1V9VDB5</accession>
<comment type="subunit">
    <text evidence="10">NDH-1 is composed of 14 different subunits. Subunits NuoA, H, J, K, L, M, N constitute the membrane sector of the complex.</text>
</comment>
<dbReference type="InterPro" id="IPR001133">
    <property type="entry name" value="NADH_UbQ_OxRdtase_chain4L/K"/>
</dbReference>
<evidence type="ECO:0000256" key="1">
    <source>
        <dbReference type="ARBA" id="ARBA00002378"/>
    </source>
</evidence>
<comment type="subcellular location">
    <subcellularLocation>
        <location evidence="10">Cell membrane</location>
        <topology evidence="10">Multi-pass membrane protein</topology>
    </subcellularLocation>
    <subcellularLocation>
        <location evidence="2">Membrane</location>
        <topology evidence="2">Multi-pass membrane protein</topology>
    </subcellularLocation>
</comment>
<dbReference type="GO" id="GO:0005886">
    <property type="term" value="C:plasma membrane"/>
    <property type="evidence" value="ECO:0007669"/>
    <property type="project" value="UniProtKB-SubCell"/>
</dbReference>
<dbReference type="GO" id="GO:0048038">
    <property type="term" value="F:quinone binding"/>
    <property type="evidence" value="ECO:0007669"/>
    <property type="project" value="UniProtKB-KW"/>
</dbReference>
<keyword evidence="6 10" id="KW-0874">Quinone</keyword>
<reference evidence="12 15" key="2">
    <citation type="submission" date="2017-09" db="EMBL/GenBank/DDBJ databases">
        <title>Reassesment of A. cryaerophilus.</title>
        <authorList>
            <person name="Perez-Cataluna A."/>
            <person name="Collado L."/>
            <person name="Salgado O."/>
            <person name="Lefinanco V."/>
            <person name="Figueras M.J."/>
        </authorList>
    </citation>
    <scope>NUCLEOTIDE SEQUENCE [LARGE SCALE GENOMIC DNA]</scope>
    <source>
        <strain evidence="12 15">LMG 10229</strain>
    </source>
</reference>
<evidence type="ECO:0000313" key="15">
    <source>
        <dbReference type="Proteomes" id="UP000238811"/>
    </source>
</evidence>
<dbReference type="PANTHER" id="PTHR11434:SF16">
    <property type="entry name" value="NADH-UBIQUINONE OXIDOREDUCTASE CHAIN 4L"/>
    <property type="match status" value="1"/>
</dbReference>
<proteinExistence type="inferred from homology"/>
<keyword evidence="4 10" id="KW-0813">Transport</keyword>
<evidence type="ECO:0000256" key="8">
    <source>
        <dbReference type="ARBA" id="ARBA00022989"/>
    </source>
</evidence>
<protein>
    <recommendedName>
        <fullName evidence="10">NADH-quinone oxidoreductase subunit K</fullName>
        <ecNumber evidence="10">7.1.1.-</ecNumber>
    </recommendedName>
    <alternativeName>
        <fullName evidence="10">NADH dehydrogenase I subunit K</fullName>
    </alternativeName>
    <alternativeName>
        <fullName evidence="10">NDH-1 subunit K</fullName>
    </alternativeName>
</protein>
<evidence type="ECO:0000256" key="9">
    <source>
        <dbReference type="ARBA" id="ARBA00023136"/>
    </source>
</evidence>